<evidence type="ECO:0000313" key="6">
    <source>
        <dbReference type="EMBL" id="CAK9101112.1"/>
    </source>
</evidence>
<reference evidence="6 7" key="1">
    <citation type="submission" date="2024-02" db="EMBL/GenBank/DDBJ databases">
        <authorList>
            <person name="Chen Y."/>
            <person name="Shah S."/>
            <person name="Dougan E. K."/>
            <person name="Thang M."/>
            <person name="Chan C."/>
        </authorList>
    </citation>
    <scope>NUCLEOTIDE SEQUENCE [LARGE SCALE GENOMIC DNA]</scope>
</reference>
<dbReference type="SUPFAM" id="SSF54695">
    <property type="entry name" value="POZ domain"/>
    <property type="match status" value="1"/>
</dbReference>
<keyword evidence="2" id="KW-0677">Repeat</keyword>
<protein>
    <submittedName>
        <fullName evidence="6">BTB/POZ domain-containing protein 1 (Glucose signal-repressing protein)</fullName>
    </submittedName>
</protein>
<feature type="chain" id="PRO_5045823941" evidence="4">
    <location>
        <begin position="17"/>
        <end position="1199"/>
    </location>
</feature>
<feature type="region of interest" description="Disordered" evidence="3">
    <location>
        <begin position="243"/>
        <end position="277"/>
    </location>
</feature>
<evidence type="ECO:0000256" key="2">
    <source>
        <dbReference type="ARBA" id="ARBA00022737"/>
    </source>
</evidence>
<name>A0ABP0RKG3_9DINO</name>
<dbReference type="Gene3D" id="2.120.10.80">
    <property type="entry name" value="Kelch-type beta propeller"/>
    <property type="match status" value="1"/>
</dbReference>
<dbReference type="InterPro" id="IPR015915">
    <property type="entry name" value="Kelch-typ_b-propeller"/>
</dbReference>
<dbReference type="InterPro" id="IPR011333">
    <property type="entry name" value="SKP1/BTB/POZ_sf"/>
</dbReference>
<dbReference type="PROSITE" id="PS50097">
    <property type="entry name" value="BTB"/>
    <property type="match status" value="1"/>
</dbReference>
<dbReference type="Gene3D" id="3.30.710.10">
    <property type="entry name" value="Potassium Channel Kv1.1, Chain A"/>
    <property type="match status" value="1"/>
</dbReference>
<evidence type="ECO:0000256" key="3">
    <source>
        <dbReference type="SAM" id="MobiDB-lite"/>
    </source>
</evidence>
<dbReference type="EMBL" id="CAXAMM010041762">
    <property type="protein sequence ID" value="CAK9101112.1"/>
    <property type="molecule type" value="Genomic_DNA"/>
</dbReference>
<dbReference type="SMART" id="SM00225">
    <property type="entry name" value="BTB"/>
    <property type="match status" value="1"/>
</dbReference>
<evidence type="ECO:0000259" key="5">
    <source>
        <dbReference type="PROSITE" id="PS50097"/>
    </source>
</evidence>
<dbReference type="Pfam" id="PF00651">
    <property type="entry name" value="BTB"/>
    <property type="match status" value="1"/>
</dbReference>
<evidence type="ECO:0000313" key="7">
    <source>
        <dbReference type="Proteomes" id="UP001642464"/>
    </source>
</evidence>
<feature type="region of interest" description="Disordered" evidence="3">
    <location>
        <begin position="52"/>
        <end position="75"/>
    </location>
</feature>
<dbReference type="InterPro" id="IPR000210">
    <property type="entry name" value="BTB/POZ_dom"/>
</dbReference>
<gene>
    <name evidence="6" type="ORF">SCF082_LOCUS47287</name>
</gene>
<feature type="compositionally biased region" description="Basic residues" evidence="3">
    <location>
        <begin position="52"/>
        <end position="71"/>
    </location>
</feature>
<evidence type="ECO:0000256" key="1">
    <source>
        <dbReference type="ARBA" id="ARBA00022441"/>
    </source>
</evidence>
<dbReference type="PANTHER" id="PTHR45774">
    <property type="entry name" value="BTB/POZ DOMAIN-CONTAINING"/>
    <property type="match status" value="1"/>
</dbReference>
<keyword evidence="1" id="KW-0880">Kelch repeat</keyword>
<keyword evidence="4" id="KW-0732">Signal</keyword>
<organism evidence="6 7">
    <name type="scientific">Durusdinium trenchii</name>
    <dbReference type="NCBI Taxonomy" id="1381693"/>
    <lineage>
        <taxon>Eukaryota</taxon>
        <taxon>Sar</taxon>
        <taxon>Alveolata</taxon>
        <taxon>Dinophyceae</taxon>
        <taxon>Suessiales</taxon>
        <taxon>Symbiodiniaceae</taxon>
        <taxon>Durusdinium</taxon>
    </lineage>
</organism>
<proteinExistence type="predicted"/>
<evidence type="ECO:0000256" key="4">
    <source>
        <dbReference type="SAM" id="SignalP"/>
    </source>
</evidence>
<comment type="caution">
    <text evidence="6">The sequence shown here is derived from an EMBL/GenBank/DDBJ whole genome shotgun (WGS) entry which is preliminary data.</text>
</comment>
<sequence>MIFVARLLVLVVPVWSCGSLCNLSESDVEGLVQIHALGLLDDPDYSRRSDRLHRRLHRRQSRQHRRQHRRLGTTTTTTTISPDVIKLMKELEASREALQATFSALADSLTGQDARLVRDFSDRWFSMSGSLLLTTEFVTNYEANDTYNGNNAGVLDALNTIVASLSGSVSLLQSASEVDEDLAESCGYLASYGEPVFGEGNLYEMMTELQVVCGNPNVAAALPAAAGPNAAVLIEGAEVLETGTTPTTTQTVPTTTTAATTASTTTSTSTSTTTGTFPTTGWQLSAAGGTCDDVCGVGLCDKNTMARVNDDATVASVLTSLGRPCSIFQGRSSAGVPFWKAPELCIFYDGASPAGIDCSASTNPGHEALCYCKTSLIQSEEDESQDPAFSVGFRLVQVRPESTKMDGTVYSKMVGFPMNPRECRGGDCFDIYRFGGCLGADGPATDQVFWGFVFFENNGNPPTVSWEEMPPLEVRKPWLPPEEHYKVPVAAHTAVRYGTTDVAWLLGGLDHCGSKPDGSPTVFHRWLWQWRRDTGSLLPLILIPEDCGIAYHSANYWNDEGNPGMLVYGGMRSSSCGGSIFLKNAWWFSWRRVDFLLRPVPSSEPGVFGHATTTLPSVGLFIHGGRLENGEFDKRVRFESLYQILRSGTRLFTPQVLSPTGPERMYHTLLPEGLTINFGLKVMGGARELDQPKYRKTYTCFKAQEELTEAWEWYYDMFNAFKNYPKQGAEDVREDRTEFRWMRKKVIVRKKETQTIRLLLGPHAATSRFGAARAKAHLVAEKLAFSFGQSGDFTVVALSESADDGSAKSRREFQVWSHILSSWSDVFEKMLSHNLKEKAEQEVVIQDFSPQGVEAFLRFLYSGTLEVPPGTLVEVMLIADKYQVPELSSHCQDVLADQLSAETAWSIFEAADCFQLEELREESLHAILKEPKVALAKRPSVSETLLNEVLSSDLLCASDGELFDLLVNWNEAVESRIKLLEKYLNLQKVSSDRLKLLKTLVDVQQFEDLTSGERQVHTRSQHALDVIECIKELFDHWEPKPADQAQAFLSNWVNVIHNRRVNMDCSLLSLAQQKAHENLEQNLFAGNWLEWRLPHFAVKLLTVRFPCDDVARSGDIKPHCYACAPLKVENDTHLTLFCGNDSTNLQQVFSSKEHGCISSGQVIRCRCNFLVQRFRVVVDQGVFNSINIQFEGFLQEKED</sequence>
<dbReference type="CDD" id="cd18186">
    <property type="entry name" value="BTB_POZ_ZBTB_KLHL-like"/>
    <property type="match status" value="1"/>
</dbReference>
<accession>A0ABP0RKG3</accession>
<keyword evidence="7" id="KW-1185">Reference proteome</keyword>
<dbReference type="Proteomes" id="UP001642464">
    <property type="component" value="Unassembled WGS sequence"/>
</dbReference>
<feature type="signal peptide" evidence="4">
    <location>
        <begin position="1"/>
        <end position="16"/>
    </location>
</feature>
<dbReference type="PANTHER" id="PTHR45774:SF3">
    <property type="entry name" value="BTB (POZ) DOMAIN-CONTAINING 2B-RELATED"/>
    <property type="match status" value="1"/>
</dbReference>
<feature type="domain" description="BTB" evidence="5">
    <location>
        <begin position="791"/>
        <end position="869"/>
    </location>
</feature>
<dbReference type="SUPFAM" id="SSF117281">
    <property type="entry name" value="Kelch motif"/>
    <property type="match status" value="1"/>
</dbReference>